<protein>
    <recommendedName>
        <fullName evidence="3">DUF4220 domain-containing protein</fullName>
    </recommendedName>
</protein>
<sequence length="815" mass="92086">MHVAFTSPKLIFSEGWEHVQEVWDEWEIQCLMLLSLSLQVFLHLTADLRRRSASRRLRMVLWLAYLSADTVAVFALGHLAVHAQGPGHELMFFWAPFVLVHLGGQDNITALSKQDNELWPRHLLNLVTQAAVAGYVVSKSSWPDARLRAAMVLMFLSGFLKYAGRTFCLYSASPRSLGDQSRVSLWGTIEELRKEREELRKERETIDQLPRLRRKYGEGTILERRFENMFIADKLWELFISEKVWVDSADDIMSVDAPVNDVKIIALAPFLPYTLEEYKNRPDRWMAYQYVAACLVQSYQYLYTKASLFPNIRSQLSQFYDHVHGTPMELPTAILFVLTYSLFHSISAVIALVLFLIAEKEGRRSKVDVTVSYILFAGAIVLDLLPFLTSIFSYARRPFRPGTAEDCANMCSLGCVQPPGWRRTTKQWSEQLAQYSMITRYTSSMPSLVKWIGAHLGASWCLELFELTRTRVTDDLKLVVLDKLFLEAERKMWDIASFRGERALVKVFPESERSDCALHKSISSKVDFPTSVLIWHIATDICYFVTEDNDTEPAEIKKNKKNSTELSHYIMYLVFKCDVMLTSSSRLVHQKAHEGLAGLLSAGQQSTQIKKEAVIQVFEGMKKEKQQQRSSLGMAEGNKNSLRSAASSSSSPTVFSSYATPVTSSSSGQPNSISLSHHSCNQFQLQPAKPAKRSSRDAAAAASNHIEELLRSSSRDAAAAAASSHIEELLRSTEEALYSPVLTDAREVAQKLIDINGEAQRWQLILEVWLEMLFYTAPRCGAAFHYEHLSTGGEFISHVLLLMRALGPFLPKPGS</sequence>
<keyword evidence="5" id="KW-1185">Reference proteome</keyword>
<evidence type="ECO:0000313" key="4">
    <source>
        <dbReference type="EMBL" id="KAG2656584.1"/>
    </source>
</evidence>
<proteinExistence type="predicted"/>
<dbReference type="AlphaFoldDB" id="A0A8T0XGU3"/>
<feature type="transmembrane region" description="Helical" evidence="2">
    <location>
        <begin position="60"/>
        <end position="81"/>
    </location>
</feature>
<keyword evidence="2" id="KW-0812">Transmembrane</keyword>
<reference evidence="4" key="1">
    <citation type="submission" date="2020-05" db="EMBL/GenBank/DDBJ databases">
        <title>WGS assembly of Panicum virgatum.</title>
        <authorList>
            <person name="Lovell J.T."/>
            <person name="Jenkins J."/>
            <person name="Shu S."/>
            <person name="Juenger T.E."/>
            <person name="Schmutz J."/>
        </authorList>
    </citation>
    <scope>NUCLEOTIDE SEQUENCE</scope>
    <source>
        <strain evidence="4">AP13</strain>
    </source>
</reference>
<name>A0A8T0XGU3_PANVG</name>
<feature type="region of interest" description="Disordered" evidence="1">
    <location>
        <begin position="625"/>
        <end position="676"/>
    </location>
</feature>
<feature type="transmembrane region" description="Helical" evidence="2">
    <location>
        <begin position="333"/>
        <end position="358"/>
    </location>
</feature>
<evidence type="ECO:0000256" key="2">
    <source>
        <dbReference type="SAM" id="Phobius"/>
    </source>
</evidence>
<feature type="transmembrane region" description="Helical" evidence="2">
    <location>
        <begin position="370"/>
        <end position="395"/>
    </location>
</feature>
<comment type="caution">
    <text evidence="4">The sequence shown here is derived from an EMBL/GenBank/DDBJ whole genome shotgun (WGS) entry which is preliminary data.</text>
</comment>
<dbReference type="PANTHER" id="PTHR31325">
    <property type="entry name" value="OS01G0798800 PROTEIN-RELATED"/>
    <property type="match status" value="1"/>
</dbReference>
<dbReference type="EMBL" id="CM029037">
    <property type="protein sequence ID" value="KAG2656584.1"/>
    <property type="molecule type" value="Genomic_DNA"/>
</dbReference>
<evidence type="ECO:0000313" key="5">
    <source>
        <dbReference type="Proteomes" id="UP000823388"/>
    </source>
</evidence>
<keyword evidence="2" id="KW-1133">Transmembrane helix</keyword>
<evidence type="ECO:0000259" key="3">
    <source>
        <dbReference type="Pfam" id="PF13968"/>
    </source>
</evidence>
<dbReference type="InterPro" id="IPR007658">
    <property type="entry name" value="DUF594"/>
</dbReference>
<organism evidence="4 5">
    <name type="scientific">Panicum virgatum</name>
    <name type="common">Blackwell switchgrass</name>
    <dbReference type="NCBI Taxonomy" id="38727"/>
    <lineage>
        <taxon>Eukaryota</taxon>
        <taxon>Viridiplantae</taxon>
        <taxon>Streptophyta</taxon>
        <taxon>Embryophyta</taxon>
        <taxon>Tracheophyta</taxon>
        <taxon>Spermatophyta</taxon>
        <taxon>Magnoliopsida</taxon>
        <taxon>Liliopsida</taxon>
        <taxon>Poales</taxon>
        <taxon>Poaceae</taxon>
        <taxon>PACMAD clade</taxon>
        <taxon>Panicoideae</taxon>
        <taxon>Panicodae</taxon>
        <taxon>Paniceae</taxon>
        <taxon>Panicinae</taxon>
        <taxon>Panicum</taxon>
        <taxon>Panicum sect. Hiantes</taxon>
    </lineage>
</organism>
<dbReference type="InterPro" id="IPR025315">
    <property type="entry name" value="DUF4220"/>
</dbReference>
<feature type="domain" description="DUF4220" evidence="3">
    <location>
        <begin position="62"/>
        <end position="439"/>
    </location>
</feature>
<dbReference type="Pfam" id="PF04578">
    <property type="entry name" value="DUF594"/>
    <property type="match status" value="1"/>
</dbReference>
<keyword evidence="2" id="KW-0472">Membrane</keyword>
<accession>A0A8T0XGU3</accession>
<dbReference type="Proteomes" id="UP000823388">
    <property type="component" value="Chromosome 1K"/>
</dbReference>
<feature type="compositionally biased region" description="Low complexity" evidence="1">
    <location>
        <begin position="641"/>
        <end position="667"/>
    </location>
</feature>
<gene>
    <name evidence="4" type="ORF">PVAP13_1KG095400</name>
</gene>
<evidence type="ECO:0000256" key="1">
    <source>
        <dbReference type="SAM" id="MobiDB-lite"/>
    </source>
</evidence>
<dbReference type="Pfam" id="PF13968">
    <property type="entry name" value="DUF4220"/>
    <property type="match status" value="1"/>
</dbReference>